<dbReference type="EMBL" id="JBIHMM010000001">
    <property type="protein sequence ID" value="MFH0252721.1"/>
    <property type="molecule type" value="Genomic_DNA"/>
</dbReference>
<accession>A0ABW7I3H8</accession>
<dbReference type="Proteomes" id="UP001607157">
    <property type="component" value="Unassembled WGS sequence"/>
</dbReference>
<evidence type="ECO:0000313" key="4">
    <source>
        <dbReference type="EMBL" id="MFH0252721.1"/>
    </source>
</evidence>
<dbReference type="InterPro" id="IPR000119">
    <property type="entry name" value="Hist_DNA-bd"/>
</dbReference>
<dbReference type="Pfam" id="PF00216">
    <property type="entry name" value="Bac_DNA_binding"/>
    <property type="match status" value="1"/>
</dbReference>
<name>A0ABW7I3H8_9RHOB</name>
<evidence type="ECO:0000256" key="2">
    <source>
        <dbReference type="ARBA" id="ARBA00023125"/>
    </source>
</evidence>
<reference evidence="4 5" key="1">
    <citation type="submission" date="2024-10" db="EMBL/GenBank/DDBJ databases">
        <authorList>
            <person name="Yang X.-N."/>
        </authorList>
    </citation>
    <scope>NUCLEOTIDE SEQUENCE [LARGE SCALE GENOMIC DNA]</scope>
    <source>
        <strain evidence="4 5">CAU 1059</strain>
    </source>
</reference>
<evidence type="ECO:0000256" key="1">
    <source>
        <dbReference type="ARBA" id="ARBA00010529"/>
    </source>
</evidence>
<dbReference type="SUPFAM" id="SSF47729">
    <property type="entry name" value="IHF-like DNA-binding proteins"/>
    <property type="match status" value="1"/>
</dbReference>
<gene>
    <name evidence="4" type="ORF">ACGRVM_02360</name>
</gene>
<comment type="caution">
    <text evidence="4">The sequence shown here is derived from an EMBL/GenBank/DDBJ whole genome shotgun (WGS) entry which is preliminary data.</text>
</comment>
<dbReference type="RefSeq" id="WP_377169071.1">
    <property type="nucleotide sequence ID" value="NZ_JBHTJC010000001.1"/>
</dbReference>
<protein>
    <submittedName>
        <fullName evidence="4">HU family DNA-binding protein</fullName>
    </submittedName>
</protein>
<comment type="similarity">
    <text evidence="1">Belongs to the bacterial histone-like protein family.</text>
</comment>
<evidence type="ECO:0000313" key="5">
    <source>
        <dbReference type="Proteomes" id="UP001607157"/>
    </source>
</evidence>
<feature type="region of interest" description="Disordered" evidence="3">
    <location>
        <begin position="1"/>
        <end position="28"/>
    </location>
</feature>
<sequence>MKSKSPKTSRASAMPPKPPAPLRAQGSVTTMVPKPPLAVAKAAPAQGGAKSAPQAVEKTNVRPAKPAQATDEAGAEQLKKQELISLVVERSGVAKKHAKPVIEAMLEVLGASLAEGRELNLQPMGKIKRKRVKETPQARVIVANIRQPSAAVASIPAGVATAASIPDAAIDTSTAPLRHPLKEAVAEGSD</sequence>
<dbReference type="InterPro" id="IPR010992">
    <property type="entry name" value="IHF-like_DNA-bd_dom_sf"/>
</dbReference>
<organism evidence="4 5">
    <name type="scientific">Roseovarius aquimarinus</name>
    <dbReference type="NCBI Taxonomy" id="1229156"/>
    <lineage>
        <taxon>Bacteria</taxon>
        <taxon>Pseudomonadati</taxon>
        <taxon>Pseudomonadota</taxon>
        <taxon>Alphaproteobacteria</taxon>
        <taxon>Rhodobacterales</taxon>
        <taxon>Roseobacteraceae</taxon>
        <taxon>Roseovarius</taxon>
    </lineage>
</organism>
<keyword evidence="2 4" id="KW-0238">DNA-binding</keyword>
<evidence type="ECO:0000256" key="3">
    <source>
        <dbReference type="SAM" id="MobiDB-lite"/>
    </source>
</evidence>
<feature type="compositionally biased region" description="Low complexity" evidence="3">
    <location>
        <begin position="41"/>
        <end position="55"/>
    </location>
</feature>
<dbReference type="Gene3D" id="4.10.520.10">
    <property type="entry name" value="IHF-like DNA-binding proteins"/>
    <property type="match status" value="1"/>
</dbReference>
<keyword evidence="5" id="KW-1185">Reference proteome</keyword>
<dbReference type="GO" id="GO:0003677">
    <property type="term" value="F:DNA binding"/>
    <property type="evidence" value="ECO:0007669"/>
    <property type="project" value="UniProtKB-KW"/>
</dbReference>
<feature type="region of interest" description="Disordered" evidence="3">
    <location>
        <begin position="41"/>
        <end position="76"/>
    </location>
</feature>
<proteinExistence type="inferred from homology"/>